<name>A0A8E0S935_9TREM</name>
<dbReference type="AlphaFoldDB" id="A0A8E0S935"/>
<gene>
    <name evidence="2" type="ORF">FBUS_08178</name>
</gene>
<dbReference type="PRINTS" id="PR02043">
    <property type="entry name" value="CANCERSCCP1"/>
</dbReference>
<proteinExistence type="predicted"/>
<reference evidence="2" key="1">
    <citation type="submission" date="2019-05" db="EMBL/GenBank/DDBJ databases">
        <title>Annotation for the trematode Fasciolopsis buski.</title>
        <authorList>
            <person name="Choi Y.-J."/>
        </authorList>
    </citation>
    <scope>NUCLEOTIDE SEQUENCE</scope>
    <source>
        <strain evidence="2">HT</strain>
        <tissue evidence="2">Whole worm</tissue>
    </source>
</reference>
<dbReference type="GO" id="GO:0005930">
    <property type="term" value="C:axoneme"/>
    <property type="evidence" value="ECO:0007669"/>
    <property type="project" value="TreeGrafter"/>
</dbReference>
<keyword evidence="3" id="KW-1185">Reference proteome</keyword>
<dbReference type="Proteomes" id="UP000728185">
    <property type="component" value="Unassembled WGS sequence"/>
</dbReference>
<dbReference type="PANTHER" id="PTHR20929">
    <property type="entry name" value="LUNG ADENOMA SUSCEPTIBILITY 1-RELATED"/>
    <property type="match status" value="1"/>
</dbReference>
<dbReference type="PANTHER" id="PTHR20929:SF11">
    <property type="entry name" value="DYNEIN AXONEMAL INTERMEDIATE CHAIN 7"/>
    <property type="match status" value="1"/>
</dbReference>
<evidence type="ECO:0000313" key="3">
    <source>
        <dbReference type="Proteomes" id="UP000728185"/>
    </source>
</evidence>
<comment type="caution">
    <text evidence="2">The sequence shown here is derived from an EMBL/GenBank/DDBJ whole genome shotgun (WGS) entry which is preliminary data.</text>
</comment>
<dbReference type="GO" id="GO:0048487">
    <property type="term" value="F:beta-tubulin binding"/>
    <property type="evidence" value="ECO:0007669"/>
    <property type="project" value="TreeGrafter"/>
</dbReference>
<evidence type="ECO:0000256" key="1">
    <source>
        <dbReference type="SAM" id="MobiDB-lite"/>
    </source>
</evidence>
<accession>A0A8E0S935</accession>
<protein>
    <submittedName>
        <fullName evidence="2">Uncharacterized protein</fullName>
    </submittedName>
</protein>
<organism evidence="2 3">
    <name type="scientific">Fasciolopsis buskii</name>
    <dbReference type="NCBI Taxonomy" id="27845"/>
    <lineage>
        <taxon>Eukaryota</taxon>
        <taxon>Metazoa</taxon>
        <taxon>Spiralia</taxon>
        <taxon>Lophotrochozoa</taxon>
        <taxon>Platyhelminthes</taxon>
        <taxon>Trematoda</taxon>
        <taxon>Digenea</taxon>
        <taxon>Plagiorchiida</taxon>
        <taxon>Echinostomata</taxon>
        <taxon>Echinostomatoidea</taxon>
        <taxon>Fasciolidae</taxon>
        <taxon>Fasciolopsis</taxon>
    </lineage>
</organism>
<sequence length="634" mass="70930">MKFDNYSVECASYTPCRVQKKVILPPPPSAPQMDDAVTRSITEFPETDAVEKSTTEETHLDLLADFQKTGTNDEIEEAAGETEEFIEPPIEDLVPTPEPDDWQRAILCPDAVDLGEYHVIGGVIRFDLLTLPRQPKSGRGWTITTCVRPPKLTPFEYIVDTQQKFPHAATIQETPVSGPTKQEERKDEKPPVQVKFKLPLCLVIAEEPLLARWDPEVNQWRKSGIELEHFKEDENLVVMRTSVFGTMAIFQDFHINMPFQAWELRPLPLRSSRTVVAAQSLSGTTNDYPSATADQGQMATTFSVPVYRSHAAQRQNPNSAELPKDLAHSASAVDVTVTEQSKDRPPTEVPENVMILGPVPTLGLSDEAYLNELPETNQCILTITGGLTELRLHILGERIAVLPALPEAKDFSDMGDNAASTAAGGPSNISTLGTTGNTAGGAGTGVNEAEAVNAEIPNHHKHELTHLLGRWFTPDELITVLQLSGVNMFPREDSVCRVECLDKNPITEQRLYEQMALMSPAFAFGWSRWNAECGDRDTIIVTAVEHVDKEDTVDEDTWSVYAMTRKKVTKLKMREYDETFDKTEDSKQEFHADFYHMFMDIGSEEAKRRIRKIDLKYLKTVKQMLQSTRLAVFS</sequence>
<dbReference type="InterPro" id="IPR023247">
    <property type="entry name" value="IC97/Dnai7-like"/>
</dbReference>
<dbReference type="OrthoDB" id="297923at2759"/>
<dbReference type="GO" id="GO:0008017">
    <property type="term" value="F:microtubule binding"/>
    <property type="evidence" value="ECO:0007669"/>
    <property type="project" value="TreeGrafter"/>
</dbReference>
<feature type="region of interest" description="Disordered" evidence="1">
    <location>
        <begin position="333"/>
        <end position="353"/>
    </location>
</feature>
<evidence type="ECO:0000313" key="2">
    <source>
        <dbReference type="EMBL" id="KAA0199404.1"/>
    </source>
</evidence>
<feature type="region of interest" description="Disordered" evidence="1">
    <location>
        <begin position="416"/>
        <end position="445"/>
    </location>
</feature>
<dbReference type="EMBL" id="LUCM01001152">
    <property type="protein sequence ID" value="KAA0199404.1"/>
    <property type="molecule type" value="Genomic_DNA"/>
</dbReference>